<protein>
    <submittedName>
        <fullName evidence="2">Unnamed protein product</fullName>
    </submittedName>
</protein>
<reference evidence="2" key="1">
    <citation type="submission" date="2023-04" db="EMBL/GenBank/DDBJ databases">
        <title>Phytophthora fragariaefolia NBRC 109709.</title>
        <authorList>
            <person name="Ichikawa N."/>
            <person name="Sato H."/>
            <person name="Tonouchi N."/>
        </authorList>
    </citation>
    <scope>NUCLEOTIDE SEQUENCE</scope>
    <source>
        <strain evidence="2">NBRC 109709</strain>
    </source>
</reference>
<dbReference type="Gene3D" id="3.30.420.10">
    <property type="entry name" value="Ribonuclease H-like superfamily/Ribonuclease H"/>
    <property type="match status" value="1"/>
</dbReference>
<keyword evidence="3" id="KW-1185">Reference proteome</keyword>
<feature type="domain" description="Integrase catalytic" evidence="1">
    <location>
        <begin position="1"/>
        <end position="104"/>
    </location>
</feature>
<dbReference type="PROSITE" id="PS50994">
    <property type="entry name" value="INTEGRASE"/>
    <property type="match status" value="1"/>
</dbReference>
<dbReference type="SUPFAM" id="SSF53098">
    <property type="entry name" value="Ribonuclease H-like"/>
    <property type="match status" value="1"/>
</dbReference>
<name>A0A9W7CZU4_9STRA</name>
<dbReference type="InterPro" id="IPR036397">
    <property type="entry name" value="RNaseH_sf"/>
</dbReference>
<dbReference type="Proteomes" id="UP001165121">
    <property type="component" value="Unassembled WGS sequence"/>
</dbReference>
<evidence type="ECO:0000259" key="1">
    <source>
        <dbReference type="PROSITE" id="PS50994"/>
    </source>
</evidence>
<evidence type="ECO:0000313" key="3">
    <source>
        <dbReference type="Proteomes" id="UP001165121"/>
    </source>
</evidence>
<dbReference type="GO" id="GO:0015074">
    <property type="term" value="P:DNA integration"/>
    <property type="evidence" value="ECO:0007669"/>
    <property type="project" value="InterPro"/>
</dbReference>
<dbReference type="InterPro" id="IPR012337">
    <property type="entry name" value="RNaseH-like_sf"/>
</dbReference>
<evidence type="ECO:0000313" key="2">
    <source>
        <dbReference type="EMBL" id="GMF51066.1"/>
    </source>
</evidence>
<dbReference type="GO" id="GO:0003676">
    <property type="term" value="F:nucleic acid binding"/>
    <property type="evidence" value="ECO:0007669"/>
    <property type="project" value="InterPro"/>
</dbReference>
<dbReference type="InterPro" id="IPR001584">
    <property type="entry name" value="Integrase_cat-core"/>
</dbReference>
<proteinExistence type="predicted"/>
<dbReference type="AlphaFoldDB" id="A0A9W7CZU4"/>
<gene>
    <name evidence="2" type="ORF">Pfra01_002053900</name>
</gene>
<comment type="caution">
    <text evidence="2">The sequence shown here is derived from an EMBL/GenBank/DDBJ whole genome shotgun (WGS) entry which is preliminary data.</text>
</comment>
<organism evidence="2 3">
    <name type="scientific">Phytophthora fragariaefolia</name>
    <dbReference type="NCBI Taxonomy" id="1490495"/>
    <lineage>
        <taxon>Eukaryota</taxon>
        <taxon>Sar</taxon>
        <taxon>Stramenopiles</taxon>
        <taxon>Oomycota</taxon>
        <taxon>Peronosporomycetes</taxon>
        <taxon>Peronosporales</taxon>
        <taxon>Peronosporaceae</taxon>
        <taxon>Phytophthora</taxon>
    </lineage>
</organism>
<accession>A0A9W7CZU4</accession>
<dbReference type="EMBL" id="BSXT01002809">
    <property type="protein sequence ID" value="GMF51066.1"/>
    <property type="molecule type" value="Genomic_DNA"/>
</dbReference>
<sequence length="153" mass="16611">MQPLKQHRHKNLRPCQFMTANGNRYVVAAVDFATTFAVVAAASSYTAKDIAKLIVEKFVLIYGPMCEIVMARAPELDSAVIEPLVDMLQTEQITPVPYRPALLGFGNVPSVVGRHGRDIRVRGSGQLGQLVGLLCISMKWCATLTVRGTAPAS</sequence>